<keyword evidence="2" id="KW-0560">Oxidoreductase</keyword>
<dbReference type="EC" id="1.14.18.3" evidence="2"/>
<feature type="transmembrane region" description="Helical" evidence="1">
    <location>
        <begin position="212"/>
        <end position="234"/>
    </location>
</feature>
<dbReference type="Gene3D" id="1.20.1450.10">
    <property type="entry name" value="Ammonia/particulate methane monooxygenase, subunit A"/>
    <property type="match status" value="1"/>
</dbReference>
<keyword evidence="2" id="KW-0503">Monooxygenase</keyword>
<feature type="transmembrane region" description="Helical" evidence="1">
    <location>
        <begin position="87"/>
        <end position="106"/>
    </location>
</feature>
<dbReference type="Pfam" id="PF02461">
    <property type="entry name" value="AMO"/>
    <property type="match status" value="1"/>
</dbReference>
<keyword evidence="1" id="KW-0472">Membrane</keyword>
<dbReference type="InterPro" id="IPR003393">
    <property type="entry name" value="NH3_CH4_mOase_A"/>
</dbReference>
<dbReference type="NCBIfam" id="NF041557">
    <property type="entry name" value="AmoA_BACT"/>
    <property type="match status" value="1"/>
</dbReference>
<dbReference type="NCBIfam" id="TIGR03080">
    <property type="entry name" value="CH4_NH3mon_ox_A"/>
    <property type="match status" value="1"/>
</dbReference>
<feature type="transmembrane region" description="Helical" evidence="1">
    <location>
        <begin position="21"/>
        <end position="39"/>
    </location>
</feature>
<dbReference type="InterPro" id="IPR037001">
    <property type="entry name" value="NH3/CH4_mOase_suA_sf"/>
</dbReference>
<dbReference type="GO" id="GO:0004497">
    <property type="term" value="F:monooxygenase activity"/>
    <property type="evidence" value="ECO:0007669"/>
    <property type="project" value="UniProtKB-KW"/>
</dbReference>
<evidence type="ECO:0000256" key="1">
    <source>
        <dbReference type="SAM" id="Phobius"/>
    </source>
</evidence>
<evidence type="ECO:0000313" key="2">
    <source>
        <dbReference type="EMBL" id="AGS56212.1"/>
    </source>
</evidence>
<name>S5UHT4_9ZZZZ</name>
<proteinExistence type="evidence at transcript level"/>
<reference evidence="2" key="1">
    <citation type="journal article" date="2013" name="ISME J.">
        <title>Transcriptional response of bathypelagic marine bacterioplankton to the Deepwater Horizon oil spill.</title>
        <authorList>
            <person name="Rivers A.R."/>
            <person name="Sharma S."/>
            <person name="Tringe S.G."/>
            <person name="Martin J."/>
            <person name="Joye S.B."/>
            <person name="Moran M.A."/>
        </authorList>
    </citation>
    <scope>NUCLEOTIDE SEQUENCE</scope>
</reference>
<organism evidence="2">
    <name type="scientific">marine metagenome</name>
    <dbReference type="NCBI Taxonomy" id="408172"/>
    <lineage>
        <taxon>unclassified sequences</taxon>
        <taxon>metagenomes</taxon>
        <taxon>ecological metagenomes</taxon>
    </lineage>
</organism>
<dbReference type="EMBL" id="KF296337">
    <property type="protein sequence ID" value="AGS56212.1"/>
    <property type="molecule type" value="mRNA"/>
</dbReference>
<dbReference type="AlphaFoldDB" id="S5UHT4"/>
<feature type="transmembrane region" description="Helical" evidence="1">
    <location>
        <begin position="118"/>
        <end position="138"/>
    </location>
</feature>
<feature type="transmembrane region" description="Helical" evidence="1">
    <location>
        <begin position="145"/>
        <end position="167"/>
    </location>
</feature>
<protein>
    <submittedName>
        <fullName evidence="2">Particulate methane monooxygenase A</fullName>
        <ecNumber evidence="2">1.14.18.3</ecNumber>
    </submittedName>
</protein>
<feature type="transmembrane region" description="Helical" evidence="1">
    <location>
        <begin position="59"/>
        <end position="80"/>
    </location>
</feature>
<accession>S5UHT4</accession>
<keyword evidence="1" id="KW-1133">Transmembrane helix</keyword>
<keyword evidence="1" id="KW-0812">Transmembrane</keyword>
<sequence>MSSTQSAVRSHAEAVQVSRTIDYLGLFILFFVILGGFHVHAMLTMGDWDFWSDWKDRRLWVTVTPIMLVTFPAAVQAIVWEHFRIGFGATLCCISLVLGEWINRYFNFWGWTYFPINIVFPAILTPGAILLDGVLILTNSYLATAVFGATAFALVFYPCNWVIIAGLHMPVEYHGILMSIADISGYHYVRTGTPEYIRMIEKGTLRTFGKDVAPVSAFFSAFVCIMIYFIWHFIGRWYGTTKFLQQT</sequence>